<protein>
    <submittedName>
        <fullName evidence="2">Uncharacterized protein</fullName>
    </submittedName>
</protein>
<evidence type="ECO:0000313" key="3">
    <source>
        <dbReference type="Proteomes" id="UP001295684"/>
    </source>
</evidence>
<accession>A0AAD1XY65</accession>
<dbReference type="AlphaFoldDB" id="A0AAD1XY65"/>
<reference evidence="2" key="1">
    <citation type="submission" date="2023-07" db="EMBL/GenBank/DDBJ databases">
        <authorList>
            <consortium name="AG Swart"/>
            <person name="Singh M."/>
            <person name="Singh A."/>
            <person name="Seah K."/>
            <person name="Emmerich C."/>
        </authorList>
    </citation>
    <scope>NUCLEOTIDE SEQUENCE</scope>
    <source>
        <strain evidence="2">DP1</strain>
    </source>
</reference>
<keyword evidence="3" id="KW-1185">Reference proteome</keyword>
<dbReference type="Proteomes" id="UP001295684">
    <property type="component" value="Unassembled WGS sequence"/>
</dbReference>
<name>A0AAD1XY65_EUPCR</name>
<sequence length="251" mass="29312">MAYSFDNRVGTIQQMQPPSRHERKSRSLIRLIKCKKEPIFEEYESQNFIHKNFSKRKRQSESLHTSPERGIVFSKPGSRINLSAMNSDKIINFPMIKFTAVRHGELKPLEKREQRFQVHHKRGFTSGNPLPSTTECSTYEKKFKHPRICFSNRRPDKKLKAFCLTQKKSESSKISLIKMDNKNIALKKKLAEETLFRDSIRDKFAPIRHPKVKLIPIIKNFGNIPAQMNMFKKETLSEATTLAKYCNLKLS</sequence>
<proteinExistence type="predicted"/>
<comment type="caution">
    <text evidence="2">The sequence shown here is derived from an EMBL/GenBank/DDBJ whole genome shotgun (WGS) entry which is preliminary data.</text>
</comment>
<organism evidence="2 3">
    <name type="scientific">Euplotes crassus</name>
    <dbReference type="NCBI Taxonomy" id="5936"/>
    <lineage>
        <taxon>Eukaryota</taxon>
        <taxon>Sar</taxon>
        <taxon>Alveolata</taxon>
        <taxon>Ciliophora</taxon>
        <taxon>Intramacronucleata</taxon>
        <taxon>Spirotrichea</taxon>
        <taxon>Hypotrichia</taxon>
        <taxon>Euplotida</taxon>
        <taxon>Euplotidae</taxon>
        <taxon>Moneuplotes</taxon>
    </lineage>
</organism>
<gene>
    <name evidence="2" type="ORF">ECRASSUSDP1_LOCUS23161</name>
</gene>
<feature type="region of interest" description="Disordered" evidence="1">
    <location>
        <begin position="1"/>
        <end position="24"/>
    </location>
</feature>
<evidence type="ECO:0000256" key="1">
    <source>
        <dbReference type="SAM" id="MobiDB-lite"/>
    </source>
</evidence>
<evidence type="ECO:0000313" key="2">
    <source>
        <dbReference type="EMBL" id="CAI2381703.1"/>
    </source>
</evidence>
<dbReference type="EMBL" id="CAMPGE010023809">
    <property type="protein sequence ID" value="CAI2381703.1"/>
    <property type="molecule type" value="Genomic_DNA"/>
</dbReference>